<proteinExistence type="predicted"/>
<gene>
    <name evidence="2" type="ORF">SAMN04487941_3990</name>
</gene>
<feature type="domain" description="STAS" evidence="1">
    <location>
        <begin position="1"/>
        <end position="110"/>
    </location>
</feature>
<dbReference type="STRING" id="388950.GCA_001611675_04054"/>
<evidence type="ECO:0000313" key="3">
    <source>
        <dbReference type="Proteomes" id="UP000182491"/>
    </source>
</evidence>
<dbReference type="GO" id="GO:0043856">
    <property type="term" value="F:anti-sigma factor antagonist activity"/>
    <property type="evidence" value="ECO:0007669"/>
    <property type="project" value="TreeGrafter"/>
</dbReference>
<accession>A0A1I7KQI3</accession>
<sequence>MGVAVQHMGDYSLVVADGHVDAADCQALGKAINQAGLSLHGNVWVDCERVASISTEALRAVLSLSSTADKTGVALVFYQLSPALKEVMRDSRLDSVLHIVPSIAEAGKMCRKGRGL</sequence>
<name>A0A1I7KQI3_9BACT</name>
<dbReference type="Proteomes" id="UP000182491">
    <property type="component" value="Unassembled WGS sequence"/>
</dbReference>
<reference evidence="3" key="1">
    <citation type="submission" date="2016-10" db="EMBL/GenBank/DDBJ databases">
        <authorList>
            <person name="Varghese N."/>
        </authorList>
    </citation>
    <scope>NUCLEOTIDE SEQUENCE [LARGE SCALE GENOMIC DNA]</scope>
    <source>
        <strain evidence="3">DSM 18820</strain>
    </source>
</reference>
<dbReference type="EMBL" id="FPCA01000007">
    <property type="protein sequence ID" value="SFU99695.1"/>
    <property type="molecule type" value="Genomic_DNA"/>
</dbReference>
<evidence type="ECO:0000259" key="1">
    <source>
        <dbReference type="PROSITE" id="PS50801"/>
    </source>
</evidence>
<dbReference type="PROSITE" id="PS50801">
    <property type="entry name" value="STAS"/>
    <property type="match status" value="1"/>
</dbReference>
<dbReference type="Pfam" id="PF01740">
    <property type="entry name" value="STAS"/>
    <property type="match status" value="1"/>
</dbReference>
<dbReference type="RefSeq" id="WP_068840274.1">
    <property type="nucleotide sequence ID" value="NZ_CP014767.1"/>
</dbReference>
<dbReference type="CDD" id="cd07043">
    <property type="entry name" value="STAS_anti-anti-sigma_factors"/>
    <property type="match status" value="1"/>
</dbReference>
<dbReference type="PANTHER" id="PTHR33495">
    <property type="entry name" value="ANTI-SIGMA FACTOR ANTAGONIST TM_1081-RELATED-RELATED"/>
    <property type="match status" value="1"/>
</dbReference>
<protein>
    <submittedName>
        <fullName evidence="2">Anti-anti-sigma factor</fullName>
    </submittedName>
</protein>
<dbReference type="AlphaFoldDB" id="A0A1I7KQI3"/>
<dbReference type="InterPro" id="IPR036513">
    <property type="entry name" value="STAS_dom_sf"/>
</dbReference>
<dbReference type="SUPFAM" id="SSF52091">
    <property type="entry name" value="SpoIIaa-like"/>
    <property type="match status" value="1"/>
</dbReference>
<dbReference type="InterPro" id="IPR002645">
    <property type="entry name" value="STAS_dom"/>
</dbReference>
<dbReference type="Gene3D" id="3.30.750.24">
    <property type="entry name" value="STAS domain"/>
    <property type="match status" value="1"/>
</dbReference>
<dbReference type="OrthoDB" id="885901at2"/>
<keyword evidence="3" id="KW-1185">Reference proteome</keyword>
<evidence type="ECO:0000313" key="2">
    <source>
        <dbReference type="EMBL" id="SFU99695.1"/>
    </source>
</evidence>
<organism evidence="2 3">
    <name type="scientific">Pontibacter akesuensis</name>
    <dbReference type="NCBI Taxonomy" id="388950"/>
    <lineage>
        <taxon>Bacteria</taxon>
        <taxon>Pseudomonadati</taxon>
        <taxon>Bacteroidota</taxon>
        <taxon>Cytophagia</taxon>
        <taxon>Cytophagales</taxon>
        <taxon>Hymenobacteraceae</taxon>
        <taxon>Pontibacter</taxon>
    </lineage>
</organism>